<dbReference type="OrthoDB" id="9809136at2"/>
<organism evidence="1 2">
    <name type="scientific">Pseudohoeflea suaedae</name>
    <dbReference type="NCBI Taxonomy" id="877384"/>
    <lineage>
        <taxon>Bacteria</taxon>
        <taxon>Pseudomonadati</taxon>
        <taxon>Pseudomonadota</taxon>
        <taxon>Alphaproteobacteria</taxon>
        <taxon>Hyphomicrobiales</taxon>
        <taxon>Rhizobiaceae</taxon>
        <taxon>Pseudohoeflea</taxon>
    </lineage>
</organism>
<dbReference type="Proteomes" id="UP000295131">
    <property type="component" value="Unassembled WGS sequence"/>
</dbReference>
<dbReference type="InterPro" id="IPR009964">
    <property type="entry name" value="DUF1491"/>
</dbReference>
<accession>A0A4R5PP33</accession>
<evidence type="ECO:0000313" key="1">
    <source>
        <dbReference type="EMBL" id="TDH38830.1"/>
    </source>
</evidence>
<reference evidence="1 2" key="1">
    <citation type="journal article" date="2013" name="Int. J. Syst. Evol. Microbiol.">
        <title>Hoeflea suaedae sp. nov., an endophytic bacterium isolated from the root of the halophyte Suaeda maritima.</title>
        <authorList>
            <person name="Chung E.J."/>
            <person name="Park J.A."/>
            <person name="Pramanik P."/>
            <person name="Bibi F."/>
            <person name="Jeon C.O."/>
            <person name="Chung Y.R."/>
        </authorList>
    </citation>
    <scope>NUCLEOTIDE SEQUENCE [LARGE SCALE GENOMIC DNA]</scope>
    <source>
        <strain evidence="1 2">YC6898</strain>
    </source>
</reference>
<evidence type="ECO:0000313" key="2">
    <source>
        <dbReference type="Proteomes" id="UP000295131"/>
    </source>
</evidence>
<dbReference type="AlphaFoldDB" id="A0A4R5PP33"/>
<protein>
    <submittedName>
        <fullName evidence="1">DUF1491 family protein</fullName>
    </submittedName>
</protein>
<dbReference type="EMBL" id="SMSI01000001">
    <property type="protein sequence ID" value="TDH38830.1"/>
    <property type="molecule type" value="Genomic_DNA"/>
</dbReference>
<dbReference type="Gene3D" id="3.40.1530.20">
    <property type="entry name" value="Protein of unknown function (DUF1491)"/>
    <property type="match status" value="1"/>
</dbReference>
<dbReference type="RefSeq" id="WP_133283664.1">
    <property type="nucleotide sequence ID" value="NZ_SMSI01000001.1"/>
</dbReference>
<keyword evidence="2" id="KW-1185">Reference proteome</keyword>
<comment type="caution">
    <text evidence="1">The sequence shown here is derived from an EMBL/GenBank/DDBJ whole genome shotgun (WGS) entry which is preliminary data.</text>
</comment>
<gene>
    <name evidence="1" type="ORF">E2A64_06980</name>
</gene>
<sequence>MSRLKSDIFVAALLRRMFAEGGTGAIERRGAPEAGAIHVRVRHRDGTETWLSPAPQSFFETGRPEERLFEIRKARVPEWDVGEALAREREFDPDIWIVEIETERPEDYLDIDNANR</sequence>
<dbReference type="Pfam" id="PF07372">
    <property type="entry name" value="DUF1491"/>
    <property type="match status" value="1"/>
</dbReference>
<name>A0A4R5PP33_9HYPH</name>
<proteinExistence type="predicted"/>